<dbReference type="InterPro" id="IPR015947">
    <property type="entry name" value="PUA-like_sf"/>
</dbReference>
<evidence type="ECO:0000259" key="1">
    <source>
        <dbReference type="Pfam" id="PF04266"/>
    </source>
</evidence>
<evidence type="ECO:0000313" key="2">
    <source>
        <dbReference type="EMBL" id="DAF65136.1"/>
    </source>
</evidence>
<dbReference type="SUPFAM" id="SSF88697">
    <property type="entry name" value="PUA domain-like"/>
    <property type="match status" value="1"/>
</dbReference>
<dbReference type="Gene3D" id="2.30.130.30">
    <property type="entry name" value="Hypothetical protein"/>
    <property type="match status" value="1"/>
</dbReference>
<dbReference type="Pfam" id="PF04266">
    <property type="entry name" value="ASCH"/>
    <property type="match status" value="1"/>
</dbReference>
<reference evidence="2" key="1">
    <citation type="journal article" date="2021" name="Proc. Natl. Acad. Sci. U.S.A.">
        <title>A Catalog of Tens of Thousands of Viruses from Human Metagenomes Reveals Hidden Associations with Chronic Diseases.</title>
        <authorList>
            <person name="Tisza M.J."/>
            <person name="Buck C.B."/>
        </authorList>
    </citation>
    <scope>NUCLEOTIDE SEQUENCE</scope>
    <source>
        <strain evidence="2">Ct2AC8</strain>
    </source>
</reference>
<accession>A0A8S5TPT9</accession>
<dbReference type="CDD" id="cd06554">
    <property type="entry name" value="ASCH_ASC-1_like"/>
    <property type="match status" value="1"/>
</dbReference>
<dbReference type="InterPro" id="IPR007374">
    <property type="entry name" value="ASCH_domain"/>
</dbReference>
<proteinExistence type="predicted"/>
<protein>
    <recommendedName>
        <fullName evidence="1">ASCH domain-containing protein</fullName>
    </recommendedName>
</protein>
<sequence length="132" mass="15066">MKKDLLKLPILSIRQPWAWLIVNGYKDIENRTWPTRFRGKVLIHAGKKWDEGIMPADIKSMYGVEVPRRLETGGIVGMAEITDCVNKSKSPWFFGPYGFTLTNAKSLPFYPCKGKMGFFRLSPKDLEGKQNA</sequence>
<feature type="domain" description="ASCH" evidence="1">
    <location>
        <begin position="11"/>
        <end position="85"/>
    </location>
</feature>
<dbReference type="EMBL" id="BK032875">
    <property type="protein sequence ID" value="DAF65136.1"/>
    <property type="molecule type" value="Genomic_DNA"/>
</dbReference>
<name>A0A8S5TPT9_9CAUD</name>
<organism evidence="2">
    <name type="scientific">Myoviridae sp. ct2AC8</name>
    <dbReference type="NCBI Taxonomy" id="2827655"/>
    <lineage>
        <taxon>Viruses</taxon>
        <taxon>Duplodnaviria</taxon>
        <taxon>Heunggongvirae</taxon>
        <taxon>Uroviricota</taxon>
        <taxon>Caudoviricetes</taxon>
    </lineage>
</organism>